<protein>
    <submittedName>
        <fullName evidence="11">Helicase SEN1</fullName>
    </submittedName>
</protein>
<evidence type="ECO:0000313" key="12">
    <source>
        <dbReference type="Proteomes" id="UP000383932"/>
    </source>
</evidence>
<evidence type="ECO:0000259" key="8">
    <source>
        <dbReference type="Pfam" id="PF13086"/>
    </source>
</evidence>
<evidence type="ECO:0000259" key="7">
    <source>
        <dbReference type="Pfam" id="PF12726"/>
    </source>
</evidence>
<dbReference type="Pfam" id="PF13086">
    <property type="entry name" value="AAA_11"/>
    <property type="match status" value="1"/>
</dbReference>
<keyword evidence="2" id="KW-0547">Nucleotide-binding</keyword>
<dbReference type="InterPro" id="IPR041679">
    <property type="entry name" value="DNA2/NAM7-like_C"/>
</dbReference>
<dbReference type="GO" id="GO:0005694">
    <property type="term" value="C:chromosome"/>
    <property type="evidence" value="ECO:0007669"/>
    <property type="project" value="UniProtKB-ARBA"/>
</dbReference>
<organism evidence="11 12">
    <name type="scientific">Ceratobasidium theobromae</name>
    <dbReference type="NCBI Taxonomy" id="1582974"/>
    <lineage>
        <taxon>Eukaryota</taxon>
        <taxon>Fungi</taxon>
        <taxon>Dikarya</taxon>
        <taxon>Basidiomycota</taxon>
        <taxon>Agaricomycotina</taxon>
        <taxon>Agaricomycetes</taxon>
        <taxon>Cantharellales</taxon>
        <taxon>Ceratobasidiaceae</taxon>
        <taxon>Ceratobasidium</taxon>
    </lineage>
</organism>
<evidence type="ECO:0000259" key="9">
    <source>
        <dbReference type="Pfam" id="PF13087"/>
    </source>
</evidence>
<dbReference type="SUPFAM" id="SSF52540">
    <property type="entry name" value="P-loop containing nucleoside triphosphate hydrolases"/>
    <property type="match status" value="1"/>
</dbReference>
<feature type="region of interest" description="Disordered" evidence="6">
    <location>
        <begin position="884"/>
        <end position="967"/>
    </location>
</feature>
<feature type="region of interest" description="Disordered" evidence="6">
    <location>
        <begin position="1921"/>
        <end position="1986"/>
    </location>
</feature>
<gene>
    <name evidence="11" type="ORF">CTheo_6081</name>
</gene>
<evidence type="ECO:0000256" key="4">
    <source>
        <dbReference type="ARBA" id="ARBA00022806"/>
    </source>
</evidence>
<dbReference type="CDD" id="cd18808">
    <property type="entry name" value="SF1_C_Upf1"/>
    <property type="match status" value="1"/>
</dbReference>
<dbReference type="InterPro" id="IPR045055">
    <property type="entry name" value="DNA2/NAM7-like"/>
</dbReference>
<feature type="region of interest" description="Disordered" evidence="6">
    <location>
        <begin position="997"/>
        <end position="1077"/>
    </location>
</feature>
<reference evidence="11 12" key="1">
    <citation type="journal article" date="2019" name="Fungal Biol. Biotechnol.">
        <title>Draft genome sequence of fastidious pathogen Ceratobasidium theobromae, which causes vascular-streak dieback in Theobroma cacao.</title>
        <authorList>
            <person name="Ali S.S."/>
            <person name="Asman A."/>
            <person name="Shao J."/>
            <person name="Firmansyah A.P."/>
            <person name="Susilo A.W."/>
            <person name="Rosmana A."/>
            <person name="McMahon P."/>
            <person name="Junaid M."/>
            <person name="Guest D."/>
            <person name="Kheng T.Y."/>
            <person name="Meinhardt L.W."/>
            <person name="Bailey B.A."/>
        </authorList>
    </citation>
    <scope>NUCLEOTIDE SEQUENCE [LARGE SCALE GENOMIC DNA]</scope>
    <source>
        <strain evidence="11 12">CT2</strain>
    </source>
</reference>
<accession>A0A5N5QGQ3</accession>
<dbReference type="FunFam" id="3.40.50.300:FF:000326">
    <property type="entry name" value="P-loop containing nucleoside triphosphate hydrolase"/>
    <property type="match status" value="1"/>
</dbReference>
<feature type="region of interest" description="Disordered" evidence="6">
    <location>
        <begin position="1849"/>
        <end position="1888"/>
    </location>
</feature>
<name>A0A5N5QGQ3_9AGAM</name>
<dbReference type="GO" id="GO:0016787">
    <property type="term" value="F:hydrolase activity"/>
    <property type="evidence" value="ECO:0007669"/>
    <property type="project" value="UniProtKB-KW"/>
</dbReference>
<keyword evidence="3" id="KW-0378">Hydrolase</keyword>
<feature type="compositionally biased region" description="Low complexity" evidence="6">
    <location>
        <begin position="1006"/>
        <end position="1015"/>
    </location>
</feature>
<evidence type="ECO:0000256" key="5">
    <source>
        <dbReference type="ARBA" id="ARBA00022840"/>
    </source>
</evidence>
<dbReference type="Gene3D" id="3.40.50.300">
    <property type="entry name" value="P-loop containing nucleotide triphosphate hydrolases"/>
    <property type="match status" value="2"/>
</dbReference>
<comment type="caution">
    <text evidence="11">The sequence shown here is derived from an EMBL/GenBank/DDBJ whole genome shotgun (WGS) entry which is preliminary data.</text>
</comment>
<dbReference type="InterPro" id="IPR027417">
    <property type="entry name" value="P-loop_NTPase"/>
</dbReference>
<feature type="domain" description="Helicase SEN1 beta-barrel" evidence="10">
    <location>
        <begin position="1188"/>
        <end position="1281"/>
    </location>
</feature>
<dbReference type="CDD" id="cd18042">
    <property type="entry name" value="DEXXQc_SETX"/>
    <property type="match status" value="1"/>
</dbReference>
<evidence type="ECO:0000313" key="11">
    <source>
        <dbReference type="EMBL" id="KAB5590467.1"/>
    </source>
</evidence>
<dbReference type="PANTHER" id="PTHR10887">
    <property type="entry name" value="DNA2/NAM7 HELICASE FAMILY"/>
    <property type="match status" value="1"/>
</dbReference>
<proteinExistence type="inferred from homology"/>
<feature type="compositionally biased region" description="Polar residues" evidence="6">
    <location>
        <begin position="930"/>
        <end position="945"/>
    </location>
</feature>
<feature type="domain" description="DNA2/NAM7 helicase helicase" evidence="8">
    <location>
        <begin position="1331"/>
        <end position="1608"/>
    </location>
</feature>
<dbReference type="GO" id="GO:0006369">
    <property type="term" value="P:termination of RNA polymerase II transcription"/>
    <property type="evidence" value="ECO:0007669"/>
    <property type="project" value="TreeGrafter"/>
</dbReference>
<dbReference type="Pfam" id="PF12726">
    <property type="entry name" value="SEN1_N"/>
    <property type="match status" value="1"/>
</dbReference>
<keyword evidence="4 11" id="KW-0347">Helicase</keyword>
<evidence type="ECO:0000256" key="3">
    <source>
        <dbReference type="ARBA" id="ARBA00022801"/>
    </source>
</evidence>
<dbReference type="OrthoDB" id="6513042at2759"/>
<evidence type="ECO:0000256" key="6">
    <source>
        <dbReference type="SAM" id="MobiDB-lite"/>
    </source>
</evidence>
<dbReference type="InterPro" id="IPR047187">
    <property type="entry name" value="SF1_C_Upf1"/>
</dbReference>
<dbReference type="InterPro" id="IPR024481">
    <property type="entry name" value="Helicase_Sen1_N"/>
</dbReference>
<dbReference type="Pfam" id="PF23576">
    <property type="entry name" value="SEN1_barrel"/>
    <property type="match status" value="1"/>
</dbReference>
<evidence type="ECO:0000259" key="10">
    <source>
        <dbReference type="Pfam" id="PF23576"/>
    </source>
</evidence>
<dbReference type="GO" id="GO:0005524">
    <property type="term" value="F:ATP binding"/>
    <property type="evidence" value="ECO:0007669"/>
    <property type="project" value="UniProtKB-KW"/>
</dbReference>
<dbReference type="GO" id="GO:0004386">
    <property type="term" value="F:helicase activity"/>
    <property type="evidence" value="ECO:0007669"/>
    <property type="project" value="UniProtKB-KW"/>
</dbReference>
<dbReference type="PANTHER" id="PTHR10887:SF495">
    <property type="entry name" value="HELICASE SENATAXIN ISOFORM X1-RELATED"/>
    <property type="match status" value="1"/>
</dbReference>
<feature type="compositionally biased region" description="Low complexity" evidence="6">
    <location>
        <begin position="951"/>
        <end position="967"/>
    </location>
</feature>
<dbReference type="Proteomes" id="UP000383932">
    <property type="component" value="Unassembled WGS sequence"/>
</dbReference>
<dbReference type="GO" id="GO:0016604">
    <property type="term" value="C:nuclear body"/>
    <property type="evidence" value="ECO:0007669"/>
    <property type="project" value="TreeGrafter"/>
</dbReference>
<feature type="compositionally biased region" description="Pro residues" evidence="6">
    <location>
        <begin position="1027"/>
        <end position="1040"/>
    </location>
</feature>
<dbReference type="GO" id="GO:0001147">
    <property type="term" value="F:transcription termination site sequence-specific DNA binding"/>
    <property type="evidence" value="ECO:0007669"/>
    <property type="project" value="TreeGrafter"/>
</dbReference>
<evidence type="ECO:0000256" key="1">
    <source>
        <dbReference type="ARBA" id="ARBA00007913"/>
    </source>
</evidence>
<comment type="similarity">
    <text evidence="1">Belongs to the DNA2/NAM7 helicase family.</text>
</comment>
<dbReference type="InterPro" id="IPR056474">
    <property type="entry name" value="SEN1_barrel"/>
</dbReference>
<evidence type="ECO:0000256" key="2">
    <source>
        <dbReference type="ARBA" id="ARBA00022741"/>
    </source>
</evidence>
<keyword evidence="12" id="KW-1185">Reference proteome</keyword>
<dbReference type="EMBL" id="SSOP01000167">
    <property type="protein sequence ID" value="KAB5590467.1"/>
    <property type="molecule type" value="Genomic_DNA"/>
</dbReference>
<feature type="domain" description="DNA2/NAM7 helicase-like C-terminal" evidence="9">
    <location>
        <begin position="1615"/>
        <end position="1812"/>
    </location>
</feature>
<dbReference type="InterPro" id="IPR041677">
    <property type="entry name" value="DNA2/NAM7_AAA_11"/>
</dbReference>
<feature type="compositionally biased region" description="Polar residues" evidence="6">
    <location>
        <begin position="1866"/>
        <end position="1888"/>
    </location>
</feature>
<keyword evidence="5" id="KW-0067">ATP-binding</keyword>
<sequence length="1986" mass="220043">MPPDTKSAESQRNVLAILQAVQNGQDLNKDPQCDAKMGSVWFYLKAQDTPHWYCSRASEIVRESAIFLQRLHAYNSDAVKVWKEILIGVIHGCCECAVAYEASKRRSREVYLALFDDQTVGRFFGTVNQWEEEAVLQALKDINISPQNVHTLDEIPRGVLFHILANPALCLDNNTFTPMILQHTGEIIKSIPKEVIPGGLQVLAVNQDDALRGWAQKQLAAMEPDISLPDFKSYYSLTIETLLDYVGHAKPSLSPPFLTISQGVSLFGHVAQVMRPFAEKLLREGLATQRVVAAFRRAIKWLSDSQNYETGVLQFVEICLRVYATEIWAATPANYSDTVITTITKDDRLQRLVAASKENDKSLSWVRSFLCAIWSRPQSKDGLQLTFTYLANLMSNRALPDHARVLAMKAFNEGFNALAGLSPKGNQSYNVQFTALRDAILQHKSIITEAAFQSSIPELRDVARSFLQDVFIRDLKQLDFLRFRLTDARTLSRKKHPFVDKLKEPVVYISLWKEAIRKIDASDHSSMGFIIHIMARSAHIDVLNQNALDFASEAEHKEAVSRLRAFLKATLAEIRLGFDVLMARFSLVCEPNQLDDQMMSDVITLLFSPVPKLHSSALEMFGDCDGRKACIRFALTCRPQAALRGVTTFVEAFNDIAGKLTEACSAAKSLVRCFVDVIEALCGPEQDANEDAKVDVDVIDVDVDEESGATVGLLNDPSFESSVRPMLPALWSNMCHALALILSKCPYWADFFPPQEMVEWMRDALIFGRLMRAHAASFQSLPQSRARGATDPKENGLETMRDVQDELVAWFRLTDAELIYQAYELMMSFLEGGIAPSPVYRAKLERRLVSKDTDLPLPKLEAMKAALDRVAPLEADDGQAVEDGVAVKAEKRRRSVDSVDSQAQVRPAKAPRHEEELIQITSSDDERPAASSSRPARTKQTSISKFIQGGKSSKPSAAAKPAKSSTASKIFVSTIKPSGSKVSNKPKGLSAATGPLARMRAEHAARQQQTAAQRADVQMRSLAKNVPVPPLNSSSPPPTSPSSKQMDGESSSSSDDEDIRKTTLASLAPTVVAKKPEQPKRTMVMLDGPPVLSAKMKHDQEELRKAEELKRRTARLRPNLEGLHEQILRWSIDHDGPQPLSIGGSTPKPTRVLPKFNSKKQYFDVFHPLLINECWSQILQAKEEGLKEPVMCMIMTRSYVDNFTDIAFNIVESTPERWFLSETDIVLLRSVEGDRSILAKITGFKRGSAANQIATGTMRLSTQAEQRVRVQVQEQWKMSKIYSLSTINREYAALTTAEYYDLIDEVLSATSARVSPPAEQRVKQAMQAHRLNEPQAKAILSALGTTGFSLIQGPPGTGKTSTICGLAGSFVSTARAAFSSSGSKEAMEKRRLLICAPSNAAIDEVTKRLVDGVRDNNGQPLNLKVVRIGTESSMNVSVTANSLDSLVDEKMAAVPKSTSTGTADIGALRQELSEVRKKIDAKRNELDQAPPGQQHIALENEFRTLKTQRTTITTKLDAARDQQRNEHRVLDAARRKFRDEVLKEADVICSTLSGAGHEVLKPFQFETVIIDEAAQAIEIATLIPLRYGCKTCILVGDPQQLPPTVISQLASGLDYNQSLFVRLQRHNPDSVHLLSIQYRMHPTISAVPSRLFYHGRLQDGPEMEERTKQIWHASPLFGPYQFFDVAHGQEEAQSNHSQINRGEADAAVALYDRIRREFKATNFEYRVGIVSMYRGQVQHIKSRFSATFGSSILKLVDFNTVDGFQGQEKDIIILSCVRAGANVQTVGFLADERRMNVAITRSRSSLFILGHAATLERCNQTWKTIVEDARTRGHLIKCSRDLFRTAPMHKVPNAHIVTKKPEPKQITGNPQSQPRDSSKPPSRSEGQNAIPTISAVSASTEASASLTANLELPEISPPKPLIAPISVPQKNNISHPLPPKSIPKSIDPGLASLPPKPLKPPLPRKKAPISAFIPKDKQKKTQLGGP</sequence>
<feature type="domain" description="Helicase Sen1 N-terminal" evidence="7">
    <location>
        <begin position="82"/>
        <end position="822"/>
    </location>
</feature>
<dbReference type="Pfam" id="PF13087">
    <property type="entry name" value="AAA_12"/>
    <property type="match status" value="1"/>
</dbReference>